<name>A0A1D7S9J7_9CAUD</name>
<reference evidence="1 2" key="1">
    <citation type="journal article" date="2016" name="Environ. Microbiol.">
        <title>Genomic diversification of marine cyanophages into stable ecotypes.</title>
        <authorList>
            <person name="Marston M.F."/>
            <person name="Martiny J.B."/>
        </authorList>
    </citation>
    <scope>NUCLEOTIDE SEQUENCE [LARGE SCALE GENOMIC DNA]</scope>
    <source>
        <strain evidence="1">RW_01_0212_WH8101</strain>
    </source>
</reference>
<dbReference type="Proteomes" id="UP000225361">
    <property type="component" value="Segment"/>
</dbReference>
<organism evidence="1 2">
    <name type="scientific">Synechococcus phage S-RIM8</name>
    <dbReference type="NCBI Taxonomy" id="756278"/>
    <lineage>
        <taxon>Viruses</taxon>
        <taxon>Duplodnaviria</taxon>
        <taxon>Heunggongvirae</taxon>
        <taxon>Uroviricota</taxon>
        <taxon>Caudoviricetes</taxon>
        <taxon>Pantevenvirales</taxon>
        <taxon>Kyanoviridae</taxon>
        <taxon>Neptunevirus</taxon>
        <taxon>Neptunevirus srim18</taxon>
    </lineage>
</organism>
<sequence>MTVASDLKDNLDKIFKGEYDLKKFFSSISSSGEREIDTWDSSSTEMVKTPSGAKLILIPRIKVKTERNWLRGKIKDLCEEHQEEIVTNIREVLSLDGVYDWKFYEDVIAGTGLKSYIISATPEGKSRAALTIAFQSKGLSNGTGGKREDPHELMTACLILMKKKVNFNAINRKKDGERYHAYKQIVDELYVAATQVVGAAGLNGFYIDPRTKQEPDLVNLAKAISVSNYVIDEIGNAKVDAVWQTGTRWAQEIKKFDVGPDTIKNYNSSDVIVKFTTSGKNGATHYWGLSLKKAGIKDPEPTLLNKPAFGAKGFIQKKLEPADVKKVEDAKKKFFVGALKIKTGSTKIKNKAISSMPIKEVLKNANSMFTDTKEKGEMLTGNGIYKPNPNIYFKAMHEAFMKFDNDREFFEEFLDTIFKINLQTYLQDVAFHFSLITGRGDYQDGKILEVAAPSEKEGRTTSEVFRQIFGDSDNTQFRLIPNRTNTSDAKKMAFEEGATAAKLFYEMAIGPKNREHSIVMLEVRYKGALTSEPQFQVFMSTKKNGFADLYKKYVKQNSIQRW</sequence>
<evidence type="ECO:0000313" key="2">
    <source>
        <dbReference type="Proteomes" id="UP000225361"/>
    </source>
</evidence>
<evidence type="ECO:0000313" key="1">
    <source>
        <dbReference type="EMBL" id="AOO10328.1"/>
    </source>
</evidence>
<accession>A0A1D7S9J7</accession>
<proteinExistence type="predicted"/>
<gene>
    <name evidence="1" type="ORF">RW01021201_180</name>
</gene>
<protein>
    <submittedName>
        <fullName evidence="1">Uncharacterized protein</fullName>
    </submittedName>
</protein>
<dbReference type="EMBL" id="KX349285">
    <property type="protein sequence ID" value="AOO10328.1"/>
    <property type="molecule type" value="Genomic_DNA"/>
</dbReference>